<dbReference type="Gene3D" id="3.10.20.30">
    <property type="match status" value="1"/>
</dbReference>
<dbReference type="InterPro" id="IPR012675">
    <property type="entry name" value="Beta-grasp_dom_sf"/>
</dbReference>
<dbReference type="Pfam" id="PF02597">
    <property type="entry name" value="ThiS"/>
    <property type="match status" value="1"/>
</dbReference>
<reference evidence="1 2" key="1">
    <citation type="submission" date="2020-08" db="EMBL/GenBank/DDBJ databases">
        <title>Genome public.</title>
        <authorList>
            <person name="Liu C."/>
            <person name="Sun Q."/>
        </authorList>
    </citation>
    <scope>NUCLEOTIDE SEQUENCE [LARGE SCALE GENOMIC DNA]</scope>
    <source>
        <strain evidence="1 2">NSJ-71</strain>
    </source>
</reference>
<dbReference type="Proteomes" id="UP000636755">
    <property type="component" value="Unassembled WGS sequence"/>
</dbReference>
<proteinExistence type="predicted"/>
<dbReference type="NCBIfam" id="TIGR01683">
    <property type="entry name" value="thiS"/>
    <property type="match status" value="1"/>
</dbReference>
<dbReference type="InterPro" id="IPR003749">
    <property type="entry name" value="ThiS/MoaD-like"/>
</dbReference>
<organism evidence="1 2">
    <name type="scientific">Ruminococcus intestinalis</name>
    <dbReference type="NCBI Taxonomy" id="2763066"/>
    <lineage>
        <taxon>Bacteria</taxon>
        <taxon>Bacillati</taxon>
        <taxon>Bacillota</taxon>
        <taxon>Clostridia</taxon>
        <taxon>Eubacteriales</taxon>
        <taxon>Oscillospiraceae</taxon>
        <taxon>Ruminococcus</taxon>
    </lineage>
</organism>
<dbReference type="InterPro" id="IPR010035">
    <property type="entry name" value="Thi_S"/>
</dbReference>
<evidence type="ECO:0000313" key="2">
    <source>
        <dbReference type="Proteomes" id="UP000636755"/>
    </source>
</evidence>
<accession>A0ABR7HIN0</accession>
<name>A0ABR7HIN0_9FIRM</name>
<dbReference type="EMBL" id="JACOPS010000001">
    <property type="protein sequence ID" value="MBC5727368.1"/>
    <property type="molecule type" value="Genomic_DNA"/>
</dbReference>
<dbReference type="PANTHER" id="PTHR34472">
    <property type="entry name" value="SULFUR CARRIER PROTEIN THIS"/>
    <property type="match status" value="1"/>
</dbReference>
<dbReference type="PANTHER" id="PTHR34472:SF1">
    <property type="entry name" value="SULFUR CARRIER PROTEIN THIS"/>
    <property type="match status" value="1"/>
</dbReference>
<dbReference type="SUPFAM" id="SSF54285">
    <property type="entry name" value="MoaD/ThiS"/>
    <property type="match status" value="1"/>
</dbReference>
<sequence>MIRINGVDIDKIEISLMQYLEENSISPQRIAVELNEEILPKANYAATVLKDGDVVEIVNFVGGGC</sequence>
<comment type="caution">
    <text evidence="1">The sequence shown here is derived from an EMBL/GenBank/DDBJ whole genome shotgun (WGS) entry which is preliminary data.</text>
</comment>
<protein>
    <submittedName>
        <fullName evidence="1">Sulfur carrier protein ThiS</fullName>
    </submittedName>
</protein>
<gene>
    <name evidence="1" type="primary">thiS</name>
    <name evidence="1" type="ORF">H8R91_02245</name>
</gene>
<dbReference type="InterPro" id="IPR016155">
    <property type="entry name" value="Mopterin_synth/thiamin_S_b"/>
</dbReference>
<dbReference type="CDD" id="cd00565">
    <property type="entry name" value="Ubl_ThiS"/>
    <property type="match status" value="1"/>
</dbReference>
<evidence type="ECO:0000313" key="1">
    <source>
        <dbReference type="EMBL" id="MBC5727368.1"/>
    </source>
</evidence>
<keyword evidence="2" id="KW-1185">Reference proteome</keyword>
<dbReference type="RefSeq" id="WP_022234152.1">
    <property type="nucleotide sequence ID" value="NZ_JACOPS010000001.1"/>
</dbReference>